<dbReference type="EMBL" id="JAMQPR010000001">
    <property type="protein sequence ID" value="MCW7503551.1"/>
    <property type="molecule type" value="Genomic_DNA"/>
</dbReference>
<comment type="subcellular location">
    <subcellularLocation>
        <location evidence="1">Membrane</location>
        <topology evidence="1">Multi-pass membrane protein</topology>
    </subcellularLocation>
</comment>
<evidence type="ECO:0000313" key="7">
    <source>
        <dbReference type="EMBL" id="MCW7503551.1"/>
    </source>
</evidence>
<evidence type="ECO:0000256" key="5">
    <source>
        <dbReference type="SAM" id="Phobius"/>
    </source>
</evidence>
<feature type="domain" description="RDD" evidence="6">
    <location>
        <begin position="14"/>
        <end position="129"/>
    </location>
</feature>
<evidence type="ECO:0000259" key="6">
    <source>
        <dbReference type="Pfam" id="PF06271"/>
    </source>
</evidence>
<protein>
    <submittedName>
        <fullName evidence="7">RDD family protein</fullName>
    </submittedName>
</protein>
<keyword evidence="8" id="KW-1185">Reference proteome</keyword>
<evidence type="ECO:0000313" key="8">
    <source>
        <dbReference type="Proteomes" id="UP001208794"/>
    </source>
</evidence>
<evidence type="ECO:0000256" key="4">
    <source>
        <dbReference type="ARBA" id="ARBA00023136"/>
    </source>
</evidence>
<feature type="transmembrane region" description="Helical" evidence="5">
    <location>
        <begin position="160"/>
        <end position="181"/>
    </location>
</feature>
<keyword evidence="2 5" id="KW-0812">Transmembrane</keyword>
<dbReference type="Pfam" id="PF06271">
    <property type="entry name" value="RDD"/>
    <property type="match status" value="1"/>
</dbReference>
<feature type="transmembrane region" description="Helical" evidence="5">
    <location>
        <begin position="187"/>
        <end position="209"/>
    </location>
</feature>
<feature type="transmembrane region" description="Helical" evidence="5">
    <location>
        <begin position="44"/>
        <end position="66"/>
    </location>
</feature>
<comment type="caution">
    <text evidence="7">The sequence shown here is derived from an EMBL/GenBank/DDBJ whole genome shotgun (WGS) entry which is preliminary data.</text>
</comment>
<reference evidence="7 8" key="1">
    <citation type="submission" date="2022-06" db="EMBL/GenBank/DDBJ databases">
        <title>Leptospira isolates from biofilms formed at urban environments.</title>
        <authorList>
            <person name="Ribeiro P.S."/>
            <person name="Sousa T."/>
            <person name="Carvalho N."/>
            <person name="Aburjaile F."/>
            <person name="Neves F."/>
            <person name="Oliveira D."/>
            <person name="Blanco L."/>
            <person name="Lima J."/>
            <person name="Costa F."/>
            <person name="Brenig B."/>
            <person name="Soares S."/>
            <person name="Ramos R."/>
            <person name="Goes-Neto A."/>
            <person name="Matiuzzi M."/>
            <person name="Azevedo V."/>
            <person name="Ristow P."/>
        </authorList>
    </citation>
    <scope>NUCLEOTIDE SEQUENCE [LARGE SCALE GENOMIC DNA]</scope>
    <source>
        <strain evidence="7 8">VSF14</strain>
    </source>
</reference>
<evidence type="ECO:0000256" key="3">
    <source>
        <dbReference type="ARBA" id="ARBA00022989"/>
    </source>
</evidence>
<accession>A0ABT3M6A6</accession>
<evidence type="ECO:0000256" key="2">
    <source>
        <dbReference type="ARBA" id="ARBA00022692"/>
    </source>
</evidence>
<feature type="transmembrane region" description="Helical" evidence="5">
    <location>
        <begin position="20"/>
        <end position="38"/>
    </location>
</feature>
<dbReference type="PANTHER" id="PTHR38480">
    <property type="entry name" value="SLR0254 PROTEIN"/>
    <property type="match status" value="1"/>
</dbReference>
<dbReference type="RefSeq" id="WP_265357513.1">
    <property type="nucleotide sequence ID" value="NZ_JAMQPR010000001.1"/>
</dbReference>
<feature type="transmembrane region" description="Helical" evidence="5">
    <location>
        <begin position="221"/>
        <end position="241"/>
    </location>
</feature>
<keyword evidence="4 5" id="KW-0472">Membrane</keyword>
<sequence>MNVENSPKVNILIRRWASNWIDFLFIFGIMYFTQLLIGKKLYEIISPILLLIIILYFPVLEGLLGYTPGKFLFKLRIVDSNLKPPGVIPASIRTLLRIFENNPVFLGGIPAGIVYLFSRNRRRIGDILARTFVLTTDEITEIKSKHDENENAELTSKEQLLIWVGFALSFSAVTLSSLLLYLEGNSLIIYTIVPFIQLYPIGIITGLFFIITKFVFKKENLIYSFLFSTIIILIYGILNLLKKYLYT</sequence>
<gene>
    <name evidence="7" type="ORF">ND855_05395</name>
</gene>
<proteinExistence type="predicted"/>
<keyword evidence="3 5" id="KW-1133">Transmembrane helix</keyword>
<dbReference type="Proteomes" id="UP001208794">
    <property type="component" value="Unassembled WGS sequence"/>
</dbReference>
<name>A0ABT3M6A6_9LEPT</name>
<dbReference type="InterPro" id="IPR010432">
    <property type="entry name" value="RDD"/>
</dbReference>
<dbReference type="PANTHER" id="PTHR38480:SF1">
    <property type="entry name" value="SLR0254 PROTEIN"/>
    <property type="match status" value="1"/>
</dbReference>
<evidence type="ECO:0000256" key="1">
    <source>
        <dbReference type="ARBA" id="ARBA00004141"/>
    </source>
</evidence>
<organism evidence="7 8">
    <name type="scientific">Leptospira paudalimensis</name>
    <dbReference type="NCBI Taxonomy" id="2950024"/>
    <lineage>
        <taxon>Bacteria</taxon>
        <taxon>Pseudomonadati</taxon>
        <taxon>Spirochaetota</taxon>
        <taxon>Spirochaetia</taxon>
        <taxon>Leptospirales</taxon>
        <taxon>Leptospiraceae</taxon>
        <taxon>Leptospira</taxon>
    </lineage>
</organism>